<accession>H1DGX5</accession>
<dbReference type="Proteomes" id="UP000004892">
    <property type="component" value="Unassembled WGS sequence"/>
</dbReference>
<organism evidence="1 2">
    <name type="scientific">Odoribacter laneus YIT 12061</name>
    <dbReference type="NCBI Taxonomy" id="742817"/>
    <lineage>
        <taxon>Bacteria</taxon>
        <taxon>Pseudomonadati</taxon>
        <taxon>Bacteroidota</taxon>
        <taxon>Bacteroidia</taxon>
        <taxon>Bacteroidales</taxon>
        <taxon>Odoribacteraceae</taxon>
        <taxon>Odoribacter</taxon>
    </lineage>
</organism>
<dbReference type="AlphaFoldDB" id="H1DGX5"/>
<dbReference type="STRING" id="742817.HMPREF9449_01511"/>
<dbReference type="Pfam" id="PF09674">
    <property type="entry name" value="DUF2400"/>
    <property type="match status" value="1"/>
</dbReference>
<name>H1DGX5_9BACT</name>
<sequence>MEKEEIKELLEDKYREYCRSDFFVITDPIQIPKLFEQKEDIEISGFLAASLAWGQRPTIIRKCKELMRLMDYAPYDFILNAQETDFERFTNFKHRTFNGYDCCYFLQALAHIYRTKGGLEKIFTQAYQQHQDMFQVLRCWYNEFTALPAEKRVLRHIANVEKGSAAKRVNMFLRWMVRRDASGIDFGLWKSIPPAALLIPLDLHTGNVSRNLGLLHRKQNDAQAVAELTERLREFDPVDPIRYDFALFGLGAFAKSKEEKEY</sequence>
<protein>
    <submittedName>
        <fullName evidence="1">TIGR02757 family protein</fullName>
    </submittedName>
</protein>
<dbReference type="eggNOG" id="COG0177">
    <property type="taxonomic scope" value="Bacteria"/>
</dbReference>
<dbReference type="PATRIC" id="fig|742817.3.peg.1606"/>
<reference evidence="1 2" key="1">
    <citation type="submission" date="2012-01" db="EMBL/GenBank/DDBJ databases">
        <title>The Genome Sequence of Odoribacter laneus YIT 12061.</title>
        <authorList>
            <consortium name="The Broad Institute Genome Sequencing Platform"/>
            <person name="Earl A."/>
            <person name="Ward D."/>
            <person name="Feldgarden M."/>
            <person name="Gevers D."/>
            <person name="Morotomi M."/>
            <person name="Young S.K."/>
            <person name="Zeng Q."/>
            <person name="Gargeya S."/>
            <person name="Fitzgerald M."/>
            <person name="Haas B."/>
            <person name="Abouelleil A."/>
            <person name="Alvarado L."/>
            <person name="Arachchi H.M."/>
            <person name="Berlin A."/>
            <person name="Chapman S.B."/>
            <person name="Gearin G."/>
            <person name="Goldberg J."/>
            <person name="Griggs A."/>
            <person name="Gujja S."/>
            <person name="Hansen M."/>
            <person name="Heiman D."/>
            <person name="Howarth C."/>
            <person name="Larimer J."/>
            <person name="Lui A."/>
            <person name="MacDonald P.J.P."/>
            <person name="McCowen C."/>
            <person name="Montmayeur A."/>
            <person name="Murphy C."/>
            <person name="Neiman D."/>
            <person name="Pearson M."/>
            <person name="Priest M."/>
            <person name="Roberts A."/>
            <person name="Saif S."/>
            <person name="Shea T."/>
            <person name="Sisk P."/>
            <person name="Stolte C."/>
            <person name="Sykes S."/>
            <person name="Wortman J."/>
            <person name="Nusbaum C."/>
            <person name="Birren B."/>
        </authorList>
    </citation>
    <scope>NUCLEOTIDE SEQUENCE [LARGE SCALE GENOMIC DNA]</scope>
    <source>
        <strain evidence="1 2">YIT 12061</strain>
    </source>
</reference>
<proteinExistence type="predicted"/>
<gene>
    <name evidence="1" type="ORF">HMPREF9449_01511</name>
</gene>
<keyword evidence="2" id="KW-1185">Reference proteome</keyword>
<dbReference type="EMBL" id="ADMC01000022">
    <property type="protein sequence ID" value="EHP47658.1"/>
    <property type="molecule type" value="Genomic_DNA"/>
</dbReference>
<dbReference type="NCBIfam" id="TIGR02757">
    <property type="entry name" value="TIGR02757 family protein"/>
    <property type="match status" value="1"/>
</dbReference>
<evidence type="ECO:0000313" key="1">
    <source>
        <dbReference type="EMBL" id="EHP47658.1"/>
    </source>
</evidence>
<comment type="caution">
    <text evidence="1">The sequence shown here is derived from an EMBL/GenBank/DDBJ whole genome shotgun (WGS) entry which is preliminary data.</text>
</comment>
<evidence type="ECO:0000313" key="2">
    <source>
        <dbReference type="Proteomes" id="UP000004892"/>
    </source>
</evidence>
<dbReference type="RefSeq" id="WP_009136659.1">
    <property type="nucleotide sequence ID" value="NZ_JH594596.1"/>
</dbReference>
<dbReference type="HOGENOM" id="CLU_064298_0_0_10"/>
<dbReference type="InterPro" id="IPR014127">
    <property type="entry name" value="CHP02757"/>
</dbReference>
<dbReference type="GeneID" id="98069085"/>